<keyword evidence="3" id="KW-0418">Kinase</keyword>
<feature type="domain" description="DAGKc" evidence="2">
    <location>
        <begin position="80"/>
        <end position="190"/>
    </location>
</feature>
<dbReference type="InterPro" id="IPR017438">
    <property type="entry name" value="ATP-NAD_kinase_N"/>
</dbReference>
<dbReference type="AlphaFoldDB" id="A0A9N8H3E3"/>
<evidence type="ECO:0000259" key="2">
    <source>
        <dbReference type="Pfam" id="PF00781"/>
    </source>
</evidence>
<name>A0A9N8H3E3_9STRA</name>
<feature type="chain" id="PRO_5040427101" evidence="1">
    <location>
        <begin position="23"/>
        <end position="499"/>
    </location>
</feature>
<comment type="caution">
    <text evidence="3">The sequence shown here is derived from an EMBL/GenBank/DDBJ whole genome shotgun (WGS) entry which is preliminary data.</text>
</comment>
<dbReference type="OrthoDB" id="202977at2759"/>
<protein>
    <submittedName>
        <fullName evidence="3">Diacylglycerol kinase catalytic domain</fullName>
    </submittedName>
</protein>
<evidence type="ECO:0000313" key="3">
    <source>
        <dbReference type="EMBL" id="CAB9497740.1"/>
    </source>
</evidence>
<dbReference type="InterPro" id="IPR001206">
    <property type="entry name" value="Diacylglycerol_kinase_cat_dom"/>
</dbReference>
<dbReference type="Gene3D" id="2.60.200.40">
    <property type="match status" value="1"/>
</dbReference>
<dbReference type="EMBL" id="CAICTM010000025">
    <property type="protein sequence ID" value="CAB9497740.1"/>
    <property type="molecule type" value="Genomic_DNA"/>
</dbReference>
<keyword evidence="1" id="KW-0732">Signal</keyword>
<evidence type="ECO:0000256" key="1">
    <source>
        <dbReference type="SAM" id="SignalP"/>
    </source>
</evidence>
<keyword evidence="4" id="KW-1185">Reference proteome</keyword>
<dbReference type="Gene3D" id="3.40.50.10330">
    <property type="entry name" value="Probable inorganic polyphosphate/atp-NAD kinase, domain 1"/>
    <property type="match status" value="1"/>
</dbReference>
<dbReference type="InterPro" id="IPR016064">
    <property type="entry name" value="NAD/diacylglycerol_kinase_sf"/>
</dbReference>
<sequence>MMRRRSCLVTLLLTYAWAPVSSGLSALSPPPANSNSNVPKEISEFQSLEKSAFQLEGPSETANNNGVHSNGVAKKTHAAIVLNTNARGVSQDLVPVAESIFGKAYVFVTNTEEEGKVAAAKIMQPDSNISMIIPVGGDGTLSSMINFLCGEIMKNNPEFTSMDQAMQALPLVAYVPLGTGNGVGSVVGSEMLSNPPWQILGQKRRKLRQLRRMLTAYQQVVERINEDPNFLESTENTFDLVDLPMMEVSYPDSKKHDDTLCFFAGAGFDSLMLQDFQSIKKWAIRTKFLTKTLSSVAGYCVALVVKTLPKCVARQEHNIHVKVTTRDPDCLWVDHRRGDVVQSVGPTTTKSNNADDDDTVLYEGTTGILAAGTSPFYGGGLRLFPFARITKDKMHLRLGRIHPLRGFFNIPQIFEGSFRDKSLSSFGCLDYIGGDFDIFITSTVTTNNSTETEETKGFPVQHSGESVGYFERFRLRVVKTPVRFLTLMEKRVIREEQRK</sequence>
<proteinExistence type="predicted"/>
<reference evidence="3" key="1">
    <citation type="submission" date="2020-06" db="EMBL/GenBank/DDBJ databases">
        <authorList>
            <consortium name="Plant Systems Biology data submission"/>
        </authorList>
    </citation>
    <scope>NUCLEOTIDE SEQUENCE</scope>
    <source>
        <strain evidence="3">D6</strain>
    </source>
</reference>
<dbReference type="Proteomes" id="UP001153069">
    <property type="component" value="Unassembled WGS sequence"/>
</dbReference>
<evidence type="ECO:0000313" key="4">
    <source>
        <dbReference type="Proteomes" id="UP001153069"/>
    </source>
</evidence>
<dbReference type="Pfam" id="PF00781">
    <property type="entry name" value="DAGK_cat"/>
    <property type="match status" value="1"/>
</dbReference>
<organism evidence="3 4">
    <name type="scientific">Seminavis robusta</name>
    <dbReference type="NCBI Taxonomy" id="568900"/>
    <lineage>
        <taxon>Eukaryota</taxon>
        <taxon>Sar</taxon>
        <taxon>Stramenopiles</taxon>
        <taxon>Ochrophyta</taxon>
        <taxon>Bacillariophyta</taxon>
        <taxon>Bacillariophyceae</taxon>
        <taxon>Bacillariophycidae</taxon>
        <taxon>Naviculales</taxon>
        <taxon>Naviculaceae</taxon>
        <taxon>Seminavis</taxon>
    </lineage>
</organism>
<feature type="signal peptide" evidence="1">
    <location>
        <begin position="1"/>
        <end position="22"/>
    </location>
</feature>
<dbReference type="SUPFAM" id="SSF111331">
    <property type="entry name" value="NAD kinase/diacylglycerol kinase-like"/>
    <property type="match status" value="1"/>
</dbReference>
<keyword evidence="3" id="KW-0808">Transferase</keyword>
<gene>
    <name evidence="3" type="ORF">SEMRO_25_G016830.1</name>
</gene>
<accession>A0A9N8H3E3</accession>
<dbReference type="GO" id="GO:0016301">
    <property type="term" value="F:kinase activity"/>
    <property type="evidence" value="ECO:0007669"/>
    <property type="project" value="UniProtKB-KW"/>
</dbReference>